<keyword evidence="2" id="KW-1185">Reference proteome</keyword>
<sequence>MASSSSSSSDNGKGDVVASETTPLLAASPVATTADSTIASAIAAEGSESHHPLLAKPEDKPLPKVQIFFLCYARLVEPIAFFSIFPYINQMVQENGNLDEVDVGFYGGLIESLFSLTQMLVMLAWGRASDRFGRKPVLVLSLVGISACTSVFGLSRSIWQMIALRCAAGVFAGTIVTIRTMIAEHSTRHTQARSFSWFAFSGNVSLFFGPLIGGALADPASQYPGAFGGVPFFEEYPYALSSIVVGCIGLTAVVTSAVFIEETLHKTTKSADNDDGEAANAPPKPAPASALKLLKAPGVGIVLLNYGNAMLLGLAYTAIVPVFWFTTPALGGFGFTPLQISILMGLTGLSQALWLLLIFPPLQHRWGTNGVLRACAIVYPFFIALMPFLNLILAQGTRAAEISFWVLCSVSLVIGPGVSMSFTAVQLAINDVSPSPESLGTLNAMALTITSGLRAFSPILFTSLFAVGIKHHIVWGYLVWVILTALTLAFIVVTRYLPAASEKDYDPEVVEPEQEQER</sequence>
<evidence type="ECO:0000313" key="1">
    <source>
        <dbReference type="EMBL" id="KAI6084126.1"/>
    </source>
</evidence>
<gene>
    <name evidence="1" type="ORF">F4821DRAFT_179410</name>
</gene>
<evidence type="ECO:0000313" key="2">
    <source>
        <dbReference type="Proteomes" id="UP001497680"/>
    </source>
</evidence>
<dbReference type="EMBL" id="MU394342">
    <property type="protein sequence ID" value="KAI6084126.1"/>
    <property type="molecule type" value="Genomic_DNA"/>
</dbReference>
<protein>
    <submittedName>
        <fullName evidence="1">MFS general substrate transporter</fullName>
    </submittedName>
</protein>
<name>A0ACC0CUW4_9PEZI</name>
<proteinExistence type="predicted"/>
<dbReference type="Proteomes" id="UP001497680">
    <property type="component" value="Unassembled WGS sequence"/>
</dbReference>
<comment type="caution">
    <text evidence="1">The sequence shown here is derived from an EMBL/GenBank/DDBJ whole genome shotgun (WGS) entry which is preliminary data.</text>
</comment>
<reference evidence="1 2" key="1">
    <citation type="journal article" date="2022" name="New Phytol.">
        <title>Ecological generalism drives hyperdiversity of secondary metabolite gene clusters in xylarialean endophytes.</title>
        <authorList>
            <person name="Franco M.E.E."/>
            <person name="Wisecaver J.H."/>
            <person name="Arnold A.E."/>
            <person name="Ju Y.M."/>
            <person name="Slot J.C."/>
            <person name="Ahrendt S."/>
            <person name="Moore L.P."/>
            <person name="Eastman K.E."/>
            <person name="Scott K."/>
            <person name="Konkel Z."/>
            <person name="Mondo S.J."/>
            <person name="Kuo A."/>
            <person name="Hayes R.D."/>
            <person name="Haridas S."/>
            <person name="Andreopoulos B."/>
            <person name="Riley R."/>
            <person name="LaButti K."/>
            <person name="Pangilinan J."/>
            <person name="Lipzen A."/>
            <person name="Amirebrahimi M."/>
            <person name="Yan J."/>
            <person name="Adam C."/>
            <person name="Keymanesh K."/>
            <person name="Ng V."/>
            <person name="Louie K."/>
            <person name="Northen T."/>
            <person name="Drula E."/>
            <person name="Henrissat B."/>
            <person name="Hsieh H.M."/>
            <person name="Youens-Clark K."/>
            <person name="Lutzoni F."/>
            <person name="Miadlikowska J."/>
            <person name="Eastwood D.C."/>
            <person name="Hamelin R.C."/>
            <person name="Grigoriev I.V."/>
            <person name="U'Ren J.M."/>
        </authorList>
    </citation>
    <scope>NUCLEOTIDE SEQUENCE [LARGE SCALE GENOMIC DNA]</scope>
    <source>
        <strain evidence="1 2">ER1909</strain>
    </source>
</reference>
<accession>A0ACC0CUW4</accession>
<organism evidence="1 2">
    <name type="scientific">Hypoxylon rubiginosum</name>
    <dbReference type="NCBI Taxonomy" id="110542"/>
    <lineage>
        <taxon>Eukaryota</taxon>
        <taxon>Fungi</taxon>
        <taxon>Dikarya</taxon>
        <taxon>Ascomycota</taxon>
        <taxon>Pezizomycotina</taxon>
        <taxon>Sordariomycetes</taxon>
        <taxon>Xylariomycetidae</taxon>
        <taxon>Xylariales</taxon>
        <taxon>Hypoxylaceae</taxon>
        <taxon>Hypoxylon</taxon>
    </lineage>
</organism>